<keyword evidence="1" id="KW-1133">Transmembrane helix</keyword>
<dbReference type="Proteomes" id="UP001214576">
    <property type="component" value="Unassembled WGS sequence"/>
</dbReference>
<dbReference type="AlphaFoldDB" id="A0AAD4YHP0"/>
<name>A0AAD4YHP0_OVIAM</name>
<protein>
    <submittedName>
        <fullName evidence="2">Uncharacterized protein</fullName>
    </submittedName>
</protein>
<proteinExistence type="predicted"/>
<keyword evidence="1" id="KW-0472">Membrane</keyword>
<organism evidence="2 3">
    <name type="scientific">Ovis ammon polii</name>
    <dbReference type="NCBI Taxonomy" id="230172"/>
    <lineage>
        <taxon>Eukaryota</taxon>
        <taxon>Metazoa</taxon>
        <taxon>Chordata</taxon>
        <taxon>Craniata</taxon>
        <taxon>Vertebrata</taxon>
        <taxon>Euteleostomi</taxon>
        <taxon>Mammalia</taxon>
        <taxon>Eutheria</taxon>
        <taxon>Laurasiatheria</taxon>
        <taxon>Artiodactyla</taxon>
        <taxon>Ruminantia</taxon>
        <taxon>Pecora</taxon>
        <taxon>Bovidae</taxon>
        <taxon>Caprinae</taxon>
        <taxon>Ovis</taxon>
    </lineage>
</organism>
<sequence length="146" mass="16498">MTERLLNFDFSLSCIGEGNGNPLQYSCLENPRDGGAQRAATYGVAQSWARLKRLGSSSSSSKGSKYSMWTYIFCMQLASNYVLNKTKIDNAKQILSFYFTLHVRFLYLHFFISLGYKMAAVTPDIKISSNGKKIRCKTPFMDIEVT</sequence>
<accession>A0AAD4YHP0</accession>
<comment type="caution">
    <text evidence="2">The sequence shown here is derived from an EMBL/GenBank/DDBJ whole genome shotgun (WGS) entry which is preliminary data.</text>
</comment>
<evidence type="ECO:0000256" key="1">
    <source>
        <dbReference type="SAM" id="Phobius"/>
    </source>
</evidence>
<evidence type="ECO:0000313" key="2">
    <source>
        <dbReference type="EMBL" id="KAI4548533.1"/>
    </source>
</evidence>
<evidence type="ECO:0000313" key="3">
    <source>
        <dbReference type="Proteomes" id="UP001214576"/>
    </source>
</evidence>
<keyword evidence="3" id="KW-1185">Reference proteome</keyword>
<dbReference type="EMBL" id="JAKZEL010000001">
    <property type="protein sequence ID" value="KAI4548533.1"/>
    <property type="molecule type" value="Genomic_DNA"/>
</dbReference>
<gene>
    <name evidence="2" type="ORF">MG293_000863</name>
</gene>
<keyword evidence="1" id="KW-0812">Transmembrane</keyword>
<feature type="transmembrane region" description="Helical" evidence="1">
    <location>
        <begin position="95"/>
        <end position="116"/>
    </location>
</feature>
<reference evidence="2" key="1">
    <citation type="submission" date="2022-03" db="EMBL/GenBank/DDBJ databases">
        <title>Genomic analyses of argali, domestic sheep and their hybrids provide insights into chromosomal evolution, heterosis and genetic basis of agronomic traits.</title>
        <authorList>
            <person name="Li M."/>
        </authorList>
    </citation>
    <scope>NUCLEOTIDE SEQUENCE</scope>
    <source>
        <strain evidence="2">CAU-MHL-2022a</strain>
        <tissue evidence="2">Skin</tissue>
    </source>
</reference>